<gene>
    <name evidence="5" type="ORF">DN051_01765</name>
</gene>
<dbReference type="InterPro" id="IPR020946">
    <property type="entry name" value="Flavin_mOase-like"/>
</dbReference>
<dbReference type="Gene3D" id="3.50.50.60">
    <property type="entry name" value="FAD/NAD(P)-binding domain"/>
    <property type="match status" value="2"/>
</dbReference>
<proteinExistence type="inferred from homology"/>
<dbReference type="EMBL" id="CP030073">
    <property type="protein sequence ID" value="AWW35544.1"/>
    <property type="molecule type" value="Genomic_DNA"/>
</dbReference>
<keyword evidence="6" id="KW-1185">Reference proteome</keyword>
<dbReference type="Pfam" id="PF00743">
    <property type="entry name" value="FMO-like"/>
    <property type="match status" value="1"/>
</dbReference>
<dbReference type="KEGG" id="scad:DN051_01765"/>
<dbReference type="GO" id="GO:0004499">
    <property type="term" value="F:N,N-dimethylaniline monooxygenase activity"/>
    <property type="evidence" value="ECO:0007669"/>
    <property type="project" value="InterPro"/>
</dbReference>
<dbReference type="GO" id="GO:0050660">
    <property type="term" value="F:flavin adenine dinucleotide binding"/>
    <property type="evidence" value="ECO:0007669"/>
    <property type="project" value="InterPro"/>
</dbReference>
<evidence type="ECO:0000256" key="1">
    <source>
        <dbReference type="ARBA" id="ARBA00010139"/>
    </source>
</evidence>
<dbReference type="GO" id="GO:0050661">
    <property type="term" value="F:NADP binding"/>
    <property type="evidence" value="ECO:0007669"/>
    <property type="project" value="InterPro"/>
</dbReference>
<dbReference type="RefSeq" id="WP_112437715.1">
    <property type="nucleotide sequence ID" value="NZ_CP030073.1"/>
</dbReference>
<keyword evidence="5" id="KW-0503">Monooxygenase</keyword>
<dbReference type="InterPro" id="IPR051209">
    <property type="entry name" value="FAD-bind_Monooxygenase_sf"/>
</dbReference>
<keyword evidence="2" id="KW-0285">Flavoprotein</keyword>
<keyword evidence="3" id="KW-0274">FAD</keyword>
<dbReference type="Proteomes" id="UP000249616">
    <property type="component" value="Chromosome"/>
</dbReference>
<dbReference type="InterPro" id="IPR036188">
    <property type="entry name" value="FAD/NAD-bd_sf"/>
</dbReference>
<dbReference type="PANTHER" id="PTHR42877">
    <property type="entry name" value="L-ORNITHINE N(5)-MONOOXYGENASE-RELATED"/>
    <property type="match status" value="1"/>
</dbReference>
<name>A0A2Z4IS00_9ACTN</name>
<evidence type="ECO:0000256" key="2">
    <source>
        <dbReference type="ARBA" id="ARBA00022630"/>
    </source>
</evidence>
<reference evidence="5 6" key="1">
    <citation type="journal article" date="2019" name="Int. J. Syst. Evol. Microbiol.">
        <title>Streptomyces cadmiisoli sp. nov., a novel actinomycete isolated from cadmium-contaminated soil.</title>
        <authorList>
            <person name="Li K."/>
            <person name="Tang X."/>
            <person name="Zhao J."/>
            <person name="Guo Y."/>
            <person name="Tang Y."/>
            <person name="Gao J."/>
        </authorList>
    </citation>
    <scope>NUCLEOTIDE SEQUENCE [LARGE SCALE GENOMIC DNA]</scope>
    <source>
        <strain evidence="5 6">ZFG47</strain>
    </source>
</reference>
<accession>A0A2Z4IS00</accession>
<protein>
    <submittedName>
        <fullName evidence="5">Monooxygenase</fullName>
    </submittedName>
</protein>
<evidence type="ECO:0000313" key="6">
    <source>
        <dbReference type="Proteomes" id="UP000249616"/>
    </source>
</evidence>
<evidence type="ECO:0000256" key="4">
    <source>
        <dbReference type="ARBA" id="ARBA00023002"/>
    </source>
</evidence>
<sequence>MTNVQGSALSEAVTHANIPTLLMVAVQLGGDLTLLDRYRLTRPRGLSDHDTGGLEPHQQRELRELALRVIEEWRAGKPVAIPRPDSALLVRMLSAAMGEPVPDEYAEMIASSLGLEPVMDLRPTSEEASPRSRVIVIGGGVSGVCAAVALEAKGYEYVVIEKSDRVGGVWNDNNYPGVGVDTPSHLYSYSFVDYDWKSYFSPGADIREYLDHVVDTFGIRHRFAFNTEVLSAEYSDDDQSWTVSFVRPDGSRDAMVADAVISAVGIFNPPKLPDLPGKDDFEGPSFHSELWPDGLDVTGKRVGIVGNGATAMQIVPAIADRVEHLTIFQRSQHWIVPFEKLHQRVPDAVRLLLREVPLYHAWYRARLGWVFNDKTYPALIKDPSWPYPGRSLNEINEGYRRSFIRYITDELGDRTDLLPVVVPPYPPFGKRLLLDNGWYRTLTRPDVTLVTDRINKVLATGVEAAGTAYDLDVVVYATGFDVLHFLSTYEVVGREGRRLAEEWDDNARAYLGTTVPGYPNFFVLYGPNTQPGHGGSIVFTIECQVNYVLQILERMAESEAGAVECRPDVAEAYNERVDATHANLVWTHPGMETYYRNSAGRVAVNYPYRNVDFFQVTRLVNPDDYIWEARRD</sequence>
<evidence type="ECO:0000313" key="5">
    <source>
        <dbReference type="EMBL" id="AWW35544.1"/>
    </source>
</evidence>
<keyword evidence="4" id="KW-0560">Oxidoreductase</keyword>
<comment type="similarity">
    <text evidence="1">Belongs to the FAD-binding monooxygenase family.</text>
</comment>
<dbReference type="PANTHER" id="PTHR42877:SF4">
    <property type="entry name" value="FAD_NAD(P)-BINDING DOMAIN-CONTAINING PROTEIN-RELATED"/>
    <property type="match status" value="1"/>
</dbReference>
<dbReference type="SUPFAM" id="SSF51905">
    <property type="entry name" value="FAD/NAD(P)-binding domain"/>
    <property type="match status" value="2"/>
</dbReference>
<evidence type="ECO:0000256" key="3">
    <source>
        <dbReference type="ARBA" id="ARBA00022827"/>
    </source>
</evidence>
<dbReference type="AlphaFoldDB" id="A0A2Z4IS00"/>
<organism evidence="5 6">
    <name type="scientific">Streptomyces cadmiisoli</name>
    <dbReference type="NCBI Taxonomy" id="2184053"/>
    <lineage>
        <taxon>Bacteria</taxon>
        <taxon>Bacillati</taxon>
        <taxon>Actinomycetota</taxon>
        <taxon>Actinomycetes</taxon>
        <taxon>Kitasatosporales</taxon>
        <taxon>Streptomycetaceae</taxon>
        <taxon>Streptomyces</taxon>
        <taxon>Streptomyces aurantiacus group</taxon>
    </lineage>
</organism>